<reference evidence="2" key="1">
    <citation type="journal article" date="2022" name="bioRxiv">
        <title>Sequencing and chromosome-scale assembly of the giantPleurodeles waltlgenome.</title>
        <authorList>
            <person name="Brown T."/>
            <person name="Elewa A."/>
            <person name="Iarovenko S."/>
            <person name="Subramanian E."/>
            <person name="Araus A.J."/>
            <person name="Petzold A."/>
            <person name="Susuki M."/>
            <person name="Suzuki K.-i.T."/>
            <person name="Hayashi T."/>
            <person name="Toyoda A."/>
            <person name="Oliveira C."/>
            <person name="Osipova E."/>
            <person name="Leigh N.D."/>
            <person name="Simon A."/>
            <person name="Yun M.H."/>
        </authorList>
    </citation>
    <scope>NUCLEOTIDE SEQUENCE</scope>
    <source>
        <strain evidence="2">20211129_DDA</strain>
        <tissue evidence="2">Liver</tissue>
    </source>
</reference>
<name>A0AAV7KWT6_PLEWA</name>
<dbReference type="EMBL" id="JANPWB010000016">
    <property type="protein sequence ID" value="KAJ1083730.1"/>
    <property type="molecule type" value="Genomic_DNA"/>
</dbReference>
<gene>
    <name evidence="2" type="ORF">NDU88_003885</name>
</gene>
<feature type="region of interest" description="Disordered" evidence="1">
    <location>
        <begin position="1"/>
        <end position="45"/>
    </location>
</feature>
<sequence length="123" mass="12816">MLQSVGGSDPEVSVSAWLTGKAPNKGDPSCSGANPSSLLGGPGSAPGSLKVRCLKRTGSDSPAFSGFWNSRAPGGLPRPILISYTLQRCSGGYVARALAPPVERALVLRCLRRHPWRLEACNG</sequence>
<dbReference type="Proteomes" id="UP001066276">
    <property type="component" value="Chromosome 12"/>
</dbReference>
<protein>
    <submittedName>
        <fullName evidence="2">Uncharacterized protein</fullName>
    </submittedName>
</protein>
<evidence type="ECO:0000256" key="1">
    <source>
        <dbReference type="SAM" id="MobiDB-lite"/>
    </source>
</evidence>
<comment type="caution">
    <text evidence="2">The sequence shown here is derived from an EMBL/GenBank/DDBJ whole genome shotgun (WGS) entry which is preliminary data.</text>
</comment>
<feature type="compositionally biased region" description="Low complexity" evidence="1">
    <location>
        <begin position="31"/>
        <end position="45"/>
    </location>
</feature>
<accession>A0AAV7KWT6</accession>
<dbReference type="AlphaFoldDB" id="A0AAV7KWT6"/>
<keyword evidence="3" id="KW-1185">Reference proteome</keyword>
<organism evidence="2 3">
    <name type="scientific">Pleurodeles waltl</name>
    <name type="common">Iberian ribbed newt</name>
    <dbReference type="NCBI Taxonomy" id="8319"/>
    <lineage>
        <taxon>Eukaryota</taxon>
        <taxon>Metazoa</taxon>
        <taxon>Chordata</taxon>
        <taxon>Craniata</taxon>
        <taxon>Vertebrata</taxon>
        <taxon>Euteleostomi</taxon>
        <taxon>Amphibia</taxon>
        <taxon>Batrachia</taxon>
        <taxon>Caudata</taxon>
        <taxon>Salamandroidea</taxon>
        <taxon>Salamandridae</taxon>
        <taxon>Pleurodelinae</taxon>
        <taxon>Pleurodeles</taxon>
    </lineage>
</organism>
<proteinExistence type="predicted"/>
<evidence type="ECO:0000313" key="3">
    <source>
        <dbReference type="Proteomes" id="UP001066276"/>
    </source>
</evidence>
<evidence type="ECO:0000313" key="2">
    <source>
        <dbReference type="EMBL" id="KAJ1083730.1"/>
    </source>
</evidence>